<dbReference type="EMBL" id="JAACJO010000003">
    <property type="protein sequence ID" value="KAF5361066.1"/>
    <property type="molecule type" value="Genomic_DNA"/>
</dbReference>
<evidence type="ECO:0000256" key="1">
    <source>
        <dbReference type="SAM" id="MobiDB-lite"/>
    </source>
</evidence>
<evidence type="ECO:0000313" key="3">
    <source>
        <dbReference type="Proteomes" id="UP000559027"/>
    </source>
</evidence>
<accession>A0A8H5GA12</accession>
<feature type="region of interest" description="Disordered" evidence="1">
    <location>
        <begin position="38"/>
        <end position="97"/>
    </location>
</feature>
<sequence>MYTTQPYDSTIAPDSRPRSASELDAARILSDMRSLMLGSIPRSTHSPSISTSNDAISSSCPSSNNSDPATSPQLLPLSPSDSTSCSSSASQCDDDDLSFHEESRRVTRLRTKSITSHPRGGIGKVRCTKVTRIRKSRKNKTEHERIEEFSREQFVGKILPHAVWCSDCEDWVGLDKRRAYYFGMWEKHMKYYHLPGGKGYELMDKHFAQTGKRLKLFKPKRSGNWWLYD</sequence>
<organism evidence="2 3">
    <name type="scientific">Leucocoprinus leucothites</name>
    <dbReference type="NCBI Taxonomy" id="201217"/>
    <lineage>
        <taxon>Eukaryota</taxon>
        <taxon>Fungi</taxon>
        <taxon>Dikarya</taxon>
        <taxon>Basidiomycota</taxon>
        <taxon>Agaricomycotina</taxon>
        <taxon>Agaricomycetes</taxon>
        <taxon>Agaricomycetidae</taxon>
        <taxon>Agaricales</taxon>
        <taxon>Agaricineae</taxon>
        <taxon>Agaricaceae</taxon>
        <taxon>Leucocoprinus</taxon>
    </lineage>
</organism>
<reference evidence="2 3" key="1">
    <citation type="journal article" date="2020" name="ISME J.">
        <title>Uncovering the hidden diversity of litter-decomposition mechanisms in mushroom-forming fungi.</title>
        <authorList>
            <person name="Floudas D."/>
            <person name="Bentzer J."/>
            <person name="Ahren D."/>
            <person name="Johansson T."/>
            <person name="Persson P."/>
            <person name="Tunlid A."/>
        </authorList>
    </citation>
    <scope>NUCLEOTIDE SEQUENCE [LARGE SCALE GENOMIC DNA]</scope>
    <source>
        <strain evidence="2 3">CBS 146.42</strain>
    </source>
</reference>
<gene>
    <name evidence="2" type="ORF">D9756_004468</name>
</gene>
<comment type="caution">
    <text evidence="2">The sequence shown here is derived from an EMBL/GenBank/DDBJ whole genome shotgun (WGS) entry which is preliminary data.</text>
</comment>
<feature type="region of interest" description="Disordered" evidence="1">
    <location>
        <begin position="1"/>
        <end position="22"/>
    </location>
</feature>
<name>A0A8H5GA12_9AGAR</name>
<protein>
    <submittedName>
        <fullName evidence="2">Uncharacterized protein</fullName>
    </submittedName>
</protein>
<dbReference type="AlphaFoldDB" id="A0A8H5GA12"/>
<dbReference type="Proteomes" id="UP000559027">
    <property type="component" value="Unassembled WGS sequence"/>
</dbReference>
<keyword evidence="3" id="KW-1185">Reference proteome</keyword>
<evidence type="ECO:0000313" key="2">
    <source>
        <dbReference type="EMBL" id="KAF5361066.1"/>
    </source>
</evidence>
<proteinExistence type="predicted"/>
<feature type="compositionally biased region" description="Low complexity" evidence="1">
    <location>
        <begin position="46"/>
        <end position="91"/>
    </location>
</feature>